<name>A0A2W1JB29_9CYAN</name>
<feature type="signal peptide" evidence="1">
    <location>
        <begin position="1"/>
        <end position="19"/>
    </location>
</feature>
<dbReference type="AlphaFoldDB" id="A0A2W1JB29"/>
<protein>
    <submittedName>
        <fullName evidence="2">Uncharacterized protein</fullName>
    </submittedName>
</protein>
<dbReference type="EMBL" id="PQWO01000019">
    <property type="protein sequence ID" value="PZD71293.1"/>
    <property type="molecule type" value="Genomic_DNA"/>
</dbReference>
<sequence length="157" mass="17131">MKSKNILMLAIGIAIIPAAAIFANQSGKIDAQSIVVEQSEQPTAQADPIESDKLEVQNVMKQYVQGLTADNDLMPIIYKGKVLQLKLATSEKYPDGFHAGVSNQGNLYTSCADFVDSKTGDKYDIDFLVSKSDGKLQLVQPFVHSVNGVKNPYDLEH</sequence>
<accession>A0A2W1JB29</accession>
<dbReference type="OrthoDB" id="9995611at2"/>
<dbReference type="RefSeq" id="WP_110988234.1">
    <property type="nucleotide sequence ID" value="NZ_CAWNWM010000019.1"/>
</dbReference>
<evidence type="ECO:0000256" key="1">
    <source>
        <dbReference type="SAM" id="SignalP"/>
    </source>
</evidence>
<organism evidence="2 3">
    <name type="scientific">Acaryochloris thomasi RCC1774</name>
    <dbReference type="NCBI Taxonomy" id="1764569"/>
    <lineage>
        <taxon>Bacteria</taxon>
        <taxon>Bacillati</taxon>
        <taxon>Cyanobacteriota</taxon>
        <taxon>Cyanophyceae</taxon>
        <taxon>Acaryochloridales</taxon>
        <taxon>Acaryochloridaceae</taxon>
        <taxon>Acaryochloris</taxon>
        <taxon>Acaryochloris thomasi</taxon>
    </lineage>
</organism>
<reference evidence="2 3" key="1">
    <citation type="journal article" date="2018" name="Sci. Rep.">
        <title>A novel species of the marine cyanobacterium Acaryochloris with a unique pigment content and lifestyle.</title>
        <authorList>
            <person name="Partensky F."/>
            <person name="Six C."/>
            <person name="Ratin M."/>
            <person name="Garczarek L."/>
            <person name="Vaulot D."/>
            <person name="Probert I."/>
            <person name="Calteau A."/>
            <person name="Gourvil P."/>
            <person name="Marie D."/>
            <person name="Grebert T."/>
            <person name="Bouchier C."/>
            <person name="Le Panse S."/>
            <person name="Gachenot M."/>
            <person name="Rodriguez F."/>
            <person name="Garrido J.L."/>
        </authorList>
    </citation>
    <scope>NUCLEOTIDE SEQUENCE [LARGE SCALE GENOMIC DNA]</scope>
    <source>
        <strain evidence="2 3">RCC1774</strain>
    </source>
</reference>
<evidence type="ECO:0000313" key="3">
    <source>
        <dbReference type="Proteomes" id="UP000248857"/>
    </source>
</evidence>
<gene>
    <name evidence="2" type="ORF">C1752_07293</name>
</gene>
<evidence type="ECO:0000313" key="2">
    <source>
        <dbReference type="EMBL" id="PZD71293.1"/>
    </source>
</evidence>
<keyword evidence="1" id="KW-0732">Signal</keyword>
<proteinExistence type="predicted"/>
<keyword evidence="3" id="KW-1185">Reference proteome</keyword>
<dbReference type="Proteomes" id="UP000248857">
    <property type="component" value="Unassembled WGS sequence"/>
</dbReference>
<comment type="caution">
    <text evidence="2">The sequence shown here is derived from an EMBL/GenBank/DDBJ whole genome shotgun (WGS) entry which is preliminary data.</text>
</comment>
<feature type="chain" id="PRO_5015983505" evidence="1">
    <location>
        <begin position="20"/>
        <end position="157"/>
    </location>
</feature>